<sequence length="123" mass="12738">MRRVFVPAAAALIVVAGAANAHPKLVSATPAPNATVAAPARVTLRFSEKLMPKFSGADLMMTEMNGMKHAPMKVASAATVAADGRTLLIAPKSPLGAGTYSVAWHVVSADTHRIIGNYAFAVK</sequence>
<dbReference type="GO" id="GO:0006825">
    <property type="term" value="P:copper ion transport"/>
    <property type="evidence" value="ECO:0007669"/>
    <property type="project" value="InterPro"/>
</dbReference>
<organism evidence="9 10">
    <name type="scientific">Sphingomonas aliaeris</name>
    <dbReference type="NCBI Taxonomy" id="2759526"/>
    <lineage>
        <taxon>Bacteria</taxon>
        <taxon>Pseudomonadati</taxon>
        <taxon>Pseudomonadota</taxon>
        <taxon>Alphaproteobacteria</taxon>
        <taxon>Sphingomonadales</taxon>
        <taxon>Sphingomonadaceae</taxon>
        <taxon>Sphingomonas</taxon>
    </lineage>
</organism>
<dbReference type="PANTHER" id="PTHR34820:SF4">
    <property type="entry name" value="INNER MEMBRANE PROTEIN YEBZ"/>
    <property type="match status" value="1"/>
</dbReference>
<dbReference type="GO" id="GO:0046688">
    <property type="term" value="P:response to copper ion"/>
    <property type="evidence" value="ECO:0007669"/>
    <property type="project" value="InterPro"/>
</dbReference>
<feature type="domain" description="CopC" evidence="8">
    <location>
        <begin position="22"/>
        <end position="122"/>
    </location>
</feature>
<dbReference type="SUPFAM" id="SSF81296">
    <property type="entry name" value="E set domains"/>
    <property type="match status" value="1"/>
</dbReference>
<name>A0A974NUT4_9SPHN</name>
<feature type="chain" id="PRO_5037379228" evidence="7">
    <location>
        <begin position="22"/>
        <end position="123"/>
    </location>
</feature>
<evidence type="ECO:0000313" key="9">
    <source>
        <dbReference type="EMBL" id="QQV77297.1"/>
    </source>
</evidence>
<dbReference type="RefSeq" id="WP_202093667.1">
    <property type="nucleotide sequence ID" value="NZ_CP061035.1"/>
</dbReference>
<evidence type="ECO:0000256" key="7">
    <source>
        <dbReference type="SAM" id="SignalP"/>
    </source>
</evidence>
<dbReference type="KEGG" id="sari:H5J25_00120"/>
<keyword evidence="4 7" id="KW-0732">Signal</keyword>
<evidence type="ECO:0000256" key="5">
    <source>
        <dbReference type="ARBA" id="ARBA00022764"/>
    </source>
</evidence>
<keyword evidence="3" id="KW-0479">Metal-binding</keyword>
<dbReference type="InterPro" id="IPR014756">
    <property type="entry name" value="Ig_E-set"/>
</dbReference>
<protein>
    <submittedName>
        <fullName evidence="9">Copper homeostasis periplasmic binding protein CopC</fullName>
    </submittedName>
</protein>
<evidence type="ECO:0000256" key="4">
    <source>
        <dbReference type="ARBA" id="ARBA00022729"/>
    </source>
</evidence>
<accession>A0A974NUT4</accession>
<comment type="subcellular location">
    <subcellularLocation>
        <location evidence="1">Periplasm</location>
    </subcellularLocation>
</comment>
<proteinExistence type="inferred from homology"/>
<keyword evidence="6" id="KW-0186">Copper</keyword>
<evidence type="ECO:0000313" key="10">
    <source>
        <dbReference type="Proteomes" id="UP000595894"/>
    </source>
</evidence>
<dbReference type="InterPro" id="IPR032694">
    <property type="entry name" value="CopC/D"/>
</dbReference>
<keyword evidence="10" id="KW-1185">Reference proteome</keyword>
<dbReference type="InterPro" id="IPR047685">
    <property type="entry name" value="CopC-like"/>
</dbReference>
<dbReference type="InterPro" id="IPR007348">
    <property type="entry name" value="CopC_dom"/>
</dbReference>
<comment type="similarity">
    <text evidence="2">Belongs to the CopC family.</text>
</comment>
<dbReference type="EMBL" id="CP061035">
    <property type="protein sequence ID" value="QQV77297.1"/>
    <property type="molecule type" value="Genomic_DNA"/>
</dbReference>
<dbReference type="PANTHER" id="PTHR34820">
    <property type="entry name" value="INNER MEMBRANE PROTEIN YEBZ"/>
    <property type="match status" value="1"/>
</dbReference>
<keyword evidence="5" id="KW-0574">Periplasm</keyword>
<reference evidence="10" key="1">
    <citation type="submission" date="2020-09" db="EMBL/GenBank/DDBJ databases">
        <title>Sphingomonas sp., a new species isolated from pork steak.</title>
        <authorList>
            <person name="Heidler von Heilborn D."/>
        </authorList>
    </citation>
    <scope>NUCLEOTIDE SEQUENCE [LARGE SCALE GENOMIC DNA]</scope>
</reference>
<dbReference type="Gene3D" id="2.60.40.1220">
    <property type="match status" value="1"/>
</dbReference>
<dbReference type="NCBIfam" id="NF033814">
    <property type="entry name" value="copper_CopC"/>
    <property type="match status" value="1"/>
</dbReference>
<gene>
    <name evidence="9" type="primary">copC</name>
    <name evidence="9" type="ORF">H5J25_00120</name>
</gene>
<dbReference type="GO" id="GO:0042597">
    <property type="term" value="C:periplasmic space"/>
    <property type="evidence" value="ECO:0007669"/>
    <property type="project" value="UniProtKB-SubCell"/>
</dbReference>
<evidence type="ECO:0000256" key="2">
    <source>
        <dbReference type="ARBA" id="ARBA00010509"/>
    </source>
</evidence>
<dbReference type="AlphaFoldDB" id="A0A974NUT4"/>
<evidence type="ECO:0000256" key="6">
    <source>
        <dbReference type="ARBA" id="ARBA00023008"/>
    </source>
</evidence>
<dbReference type="Proteomes" id="UP000595894">
    <property type="component" value="Chromosome"/>
</dbReference>
<feature type="signal peptide" evidence="7">
    <location>
        <begin position="1"/>
        <end position="21"/>
    </location>
</feature>
<dbReference type="GO" id="GO:0005886">
    <property type="term" value="C:plasma membrane"/>
    <property type="evidence" value="ECO:0007669"/>
    <property type="project" value="TreeGrafter"/>
</dbReference>
<evidence type="ECO:0000259" key="8">
    <source>
        <dbReference type="Pfam" id="PF04234"/>
    </source>
</evidence>
<dbReference type="InterPro" id="IPR014755">
    <property type="entry name" value="Cu-Rt/internalin_Ig-like"/>
</dbReference>
<dbReference type="GO" id="GO:0005507">
    <property type="term" value="F:copper ion binding"/>
    <property type="evidence" value="ECO:0007669"/>
    <property type="project" value="InterPro"/>
</dbReference>
<evidence type="ECO:0000256" key="3">
    <source>
        <dbReference type="ARBA" id="ARBA00022723"/>
    </source>
</evidence>
<dbReference type="Pfam" id="PF04234">
    <property type="entry name" value="CopC"/>
    <property type="match status" value="1"/>
</dbReference>
<evidence type="ECO:0000256" key="1">
    <source>
        <dbReference type="ARBA" id="ARBA00004418"/>
    </source>
</evidence>